<feature type="domain" description="ParB/Spo0J HTH" evidence="2">
    <location>
        <begin position="105"/>
        <end position="200"/>
    </location>
</feature>
<dbReference type="InterPro" id="IPR050336">
    <property type="entry name" value="Chromosome_partition/occlusion"/>
</dbReference>
<accession>A0AAT9L9V5</accession>
<dbReference type="EMBL" id="CP062796">
    <property type="protein sequence ID" value="QUL97851.1"/>
    <property type="molecule type" value="Genomic_DNA"/>
</dbReference>
<dbReference type="Pfam" id="PF17762">
    <property type="entry name" value="HTH_ParB"/>
    <property type="match status" value="1"/>
</dbReference>
<reference evidence="3" key="2">
    <citation type="journal article" date="2023" name="Biology">
        <title>Prokaryotic Life Associated with Coal-Fire Gas Vents Revealed by Metagenomics.</title>
        <authorList>
            <person name="Kadnikov V.V."/>
            <person name="Mardanov A.V."/>
            <person name="Beletsky A.V."/>
            <person name="Karnachuk O.V."/>
            <person name="Ravin N.V."/>
        </authorList>
    </citation>
    <scope>NUCLEOTIDE SEQUENCE</scope>
    <source>
        <strain evidence="3">Bu02</strain>
    </source>
</reference>
<reference evidence="3" key="1">
    <citation type="submission" date="2020-10" db="EMBL/GenBank/DDBJ databases">
        <authorList>
            <person name="Kadnikov V."/>
            <person name="Beletsky A.V."/>
            <person name="Mardanov A.V."/>
            <person name="Karnachuk O.V."/>
            <person name="Ravin N.V."/>
        </authorList>
    </citation>
    <scope>NUCLEOTIDE SEQUENCE</scope>
    <source>
        <strain evidence="3">Bu02</strain>
    </source>
</reference>
<dbReference type="FunFam" id="1.10.10.2830:FF:000001">
    <property type="entry name" value="Chromosome partitioning protein ParB"/>
    <property type="match status" value="1"/>
</dbReference>
<dbReference type="KEGG" id="fcz:IMF26_07070"/>
<dbReference type="InterPro" id="IPR036086">
    <property type="entry name" value="ParB/Sulfiredoxin_sf"/>
</dbReference>
<proteinExistence type="inferred from homology"/>
<dbReference type="AlphaFoldDB" id="A0AAT9L9V5"/>
<gene>
    <name evidence="3" type="ORF">IMF26_07070</name>
</gene>
<dbReference type="GO" id="GO:0005694">
    <property type="term" value="C:chromosome"/>
    <property type="evidence" value="ECO:0007669"/>
    <property type="project" value="TreeGrafter"/>
</dbReference>
<dbReference type="Gene3D" id="1.10.10.2830">
    <property type="match status" value="1"/>
</dbReference>
<dbReference type="GO" id="GO:0003677">
    <property type="term" value="F:DNA binding"/>
    <property type="evidence" value="ECO:0007669"/>
    <property type="project" value="InterPro"/>
</dbReference>
<dbReference type="InterPro" id="IPR041468">
    <property type="entry name" value="HTH_ParB/Spo0J"/>
</dbReference>
<evidence type="ECO:0000256" key="1">
    <source>
        <dbReference type="ARBA" id="ARBA00006295"/>
    </source>
</evidence>
<evidence type="ECO:0000313" key="3">
    <source>
        <dbReference type="EMBL" id="QUL97851.1"/>
    </source>
</evidence>
<protein>
    <submittedName>
        <fullName evidence="3">ParB/RepB/Spo0J family partition protein</fullName>
    </submittedName>
</protein>
<dbReference type="NCBIfam" id="TIGR00180">
    <property type="entry name" value="parB_part"/>
    <property type="match status" value="1"/>
</dbReference>
<dbReference type="InterPro" id="IPR004437">
    <property type="entry name" value="ParB/RepB/Spo0J"/>
</dbReference>
<comment type="similarity">
    <text evidence="1">Belongs to the ParB family.</text>
</comment>
<dbReference type="PANTHER" id="PTHR33375:SF1">
    <property type="entry name" value="CHROMOSOME-PARTITIONING PROTEIN PARB-RELATED"/>
    <property type="match status" value="1"/>
</dbReference>
<dbReference type="SUPFAM" id="SSF110849">
    <property type="entry name" value="ParB/Sulfiredoxin"/>
    <property type="match status" value="1"/>
</dbReference>
<dbReference type="SUPFAM" id="SSF109709">
    <property type="entry name" value="KorB DNA-binding domain-like"/>
    <property type="match status" value="1"/>
</dbReference>
<dbReference type="GO" id="GO:0007059">
    <property type="term" value="P:chromosome segregation"/>
    <property type="evidence" value="ECO:0007669"/>
    <property type="project" value="TreeGrafter"/>
</dbReference>
<organism evidence="3">
    <name type="scientific">Candidatus Fermentithermobacillus carboniphilus</name>
    <dbReference type="NCBI Taxonomy" id="3085328"/>
    <lineage>
        <taxon>Bacteria</taxon>
        <taxon>Bacillati</taxon>
        <taxon>Bacillota</taxon>
        <taxon>Candidatus Fermentithermobacillia</taxon>
        <taxon>Candidatus Fermentithermobacillales</taxon>
        <taxon>Candidatus Fermentithermobacillaceae</taxon>
        <taxon>Candidatus Fermentithermobacillus</taxon>
    </lineage>
</organism>
<evidence type="ECO:0000259" key="2">
    <source>
        <dbReference type="Pfam" id="PF17762"/>
    </source>
</evidence>
<name>A0AAT9L9V5_9FIRM</name>
<sequence length="263" mass="29289">MTVPVLLDRFRPVDVPVEDLLLREGASLPGGSELVSMTVLRGLVKGTSEPILARPIGSKVEVIAGDAQVVAAKKRGEERIRVYVGELGDEDALLLRLREGARRGDLNVVEEAEIMRELVSEFGLTQRELAMKCDRKQCTVANKLRLLRLPGEVLEALRAGEIGERHARALLRLEDADKQIEVLRKCVKMKLTAGEMESMCGRGAIRRVGRGRRGNGRVVFKDARIFQNALRKVVAEMNKAGLDVVCEEESCEGTWEFRVFVRM</sequence>
<dbReference type="PANTHER" id="PTHR33375">
    <property type="entry name" value="CHROMOSOME-PARTITIONING PROTEIN PARB-RELATED"/>
    <property type="match status" value="1"/>
</dbReference>